<accession>A0ABZ0QZH0</accession>
<gene>
    <name evidence="1" type="ORF">FBHYGVHD_CDS0072</name>
</gene>
<proteinExistence type="predicted"/>
<dbReference type="Proteomes" id="UP001322219">
    <property type="component" value="Segment"/>
</dbReference>
<name>A0ABZ0QZH0_9CAUD</name>
<sequence>MSNLPLNDTQKLMSLALSGVAPQQHDKHVNEGMVLAAQNGDSEAMWSLMQEYVDVLSVILHRPTKPPRKAKALQKLWANPSFQDYEDLFQESLLEFIILVNEYHPEREALSVT</sequence>
<reference evidence="1 2" key="1">
    <citation type="submission" date="2023-10" db="EMBL/GenBank/DDBJ databases">
        <title>Genome Sequence of the Siphoviridae Staphylococcus aureus Phage MVC_VPHSA1.</title>
        <authorList>
            <person name="Deepak S.J."/>
            <person name="Porteen K."/>
            <person name="Wilfred R."/>
            <person name="Anbazhagan S."/>
            <person name="Elango A."/>
            <person name="Senthil Kumar T."/>
            <person name="Narendra B."/>
            <person name="Sureshkannan S."/>
            <person name="Nithya Quintoil M."/>
            <person name="Charley C.A."/>
            <person name="Teresa S."/>
            <person name="Raghavendra A.G."/>
        </authorList>
    </citation>
    <scope>NUCLEOTIDE SEQUENCE [LARGE SCALE GENOMIC DNA]</scope>
</reference>
<protein>
    <submittedName>
        <fullName evidence="1">Uncharacterized protein</fullName>
    </submittedName>
</protein>
<organism evidence="1 2">
    <name type="scientific">Staphylococcus phage MVC_VPHSA1</name>
    <dbReference type="NCBI Taxonomy" id="3088876"/>
    <lineage>
        <taxon>Viruses</taxon>
        <taxon>Duplodnaviria</taxon>
        <taxon>Heunggongvirae</taxon>
        <taxon>Uroviricota</taxon>
        <taxon>Caudoviricetes</taxon>
        <taxon>Ehrlichviridae</taxon>
        <taxon>Chennaivirus</taxon>
        <taxon>Chennaivirus MVCVPHSA1</taxon>
    </lineage>
</organism>
<evidence type="ECO:0000313" key="1">
    <source>
        <dbReference type="EMBL" id="WPF64919.1"/>
    </source>
</evidence>
<evidence type="ECO:0000313" key="2">
    <source>
        <dbReference type="Proteomes" id="UP001322219"/>
    </source>
</evidence>
<keyword evidence="2" id="KW-1185">Reference proteome</keyword>
<dbReference type="EMBL" id="OR670591">
    <property type="protein sequence ID" value="WPF64919.1"/>
    <property type="molecule type" value="Genomic_DNA"/>
</dbReference>